<dbReference type="CDD" id="cd05402">
    <property type="entry name" value="NT_PAP_TUTase"/>
    <property type="match status" value="1"/>
</dbReference>
<feature type="compositionally biased region" description="Low complexity" evidence="9">
    <location>
        <begin position="349"/>
        <end position="365"/>
    </location>
</feature>
<feature type="region of interest" description="Disordered" evidence="9">
    <location>
        <begin position="156"/>
        <end position="175"/>
    </location>
</feature>
<evidence type="ECO:0000259" key="11">
    <source>
        <dbReference type="Pfam" id="PF22600"/>
    </source>
</evidence>
<evidence type="ECO:0000256" key="6">
    <source>
        <dbReference type="ARBA" id="ARBA00022723"/>
    </source>
</evidence>
<evidence type="ECO:0000256" key="4">
    <source>
        <dbReference type="ARBA" id="ARBA00022490"/>
    </source>
</evidence>
<feature type="compositionally biased region" description="Polar residues" evidence="9">
    <location>
        <begin position="463"/>
        <end position="477"/>
    </location>
</feature>
<sequence>MKLTTKTASQNDCSSVDDGVGKIFANKFNINDNHYDRRRIILKRSATIEIDLREKIFSDNYCEIETNGYYLDDEDKNEVDRNHQNHHHHHHHQHHQHQNLEKFVNHQNYLSSSKSMKSIEDVDYHHRCVMDCFQTITNCKKNTIEIIDCCLPNQMKPQKSFKSKSKSKSKLMSSSNLVGKNFSETKSFQQQQSSKFCKQFERKQFSKSNQNCNLRKQNRKASHFEKIHSKGNFSSRSPQIESFQFSNENNVIESDHDQAQPFPITMVDSGVKSNSPSSSPPPPSSSLDTIIINEQSIENYKLINDSDCREHCNDRKNQSSTKISLNVNINSDASNTMNATTVNGKLKNSSNSSLQSLTSSSPSSSSFIQNSFVVVLKNNDHTTFLSSNLAHSKNSESQSDSMQSLVPNENYYIGGTNRKNDNIYISNLNEIIESSPTKIDSLMIPNGIVACLKGSSKTLNQTQTPNFEVSSDKNNAPLSFKIDSTGDNVRSKSFPHQKTRTKSKFRSGGDRGTTSANDSLSQFRNLPTLISSTEMKFNRKQKSTIDRRVLLLREPSSSRLHYQFIINNLSKKFLNEALIDAAADIIVDKIEADKNSKDNSLFTAINTNDRSIRSNKNIGIISDETVISNGCVVIGEMKSKGSHHITVSRSSQSKDDTLSNENVFEQNPLLNFEERVKSTSVEKRSSFPVITPIVSNELKELKNIGDSIGHKKLFLEKNNISSLAANKDEIEPIIFEKISPSPSSSESSSKLLDINNASQSLKFPILDPISLNDGDREIVKKNEKILLDHNRSSKMDNISKESTQQTSNQIFDSICSRECNQNQNDRSIPSRTMDEERRQKWLDTTLSNMLLQTYVYLRQPKFMLEYKQTVQKIITECLAVMLTEKFKIFLIGSSLTSLGSNRSDIDLCMVIYDRRGHVDDRYQNRIFAECKLIKIRQILENFGIAFESKVIRANVPILKFYDRNQIEVNINLNKLVTVQNTLLLMHCCSLDSRVAPFLFAIKLWAQKNGINCAYFKSFSSYALSLMAIFFLQNVCQPPILPSFDHILDLIQTSTKLFSHFNSSKMFNKQSKKRSVLRQLCVTTSADFKQRWRSSHHLNHQSHQPHQYQSNYLPFCPFIVNIPRNIARVSLVSDFVQSQQNPIDRISNQMRSNNGTLAESFATANDVSPVGVKRSVDVENQNETEEKRSLSSAVKEDGVNENYDISNNNLHFSQNVPAAVAMNFAAQYLTTNDFTGCRDAQKGTEQREISGNDQILYEINRKSKKFGSVSNHSSEPSLHMNYFSFFSYYFGNNSLHFPSDDKSIAPKVEAHCQSCLSRDSFSEDLDDDSMINHQSCRLSPTDSSDSNSTSPPSSTSTSDSGFYNRNHSVTICRCHNHSGRFDDQLSFDQALCDRLSLLNLSPPLSPTEKDLHKTLLNGELCFSDDSLTAVGYSDENSSENSSDELFKSPNSQSMGSLFAKFIEYYSDPSIYDFVISVRTGSLMKRTDPIFARSSHTSMDTFICVEEPFNHTNTSHSVHNYFMFNFILKSFRWTSDLLKKMKMNPDDFV</sequence>
<feature type="compositionally biased region" description="Basic residues" evidence="9">
    <location>
        <begin position="493"/>
        <end position="505"/>
    </location>
</feature>
<evidence type="ECO:0000313" key="12">
    <source>
        <dbReference type="EMBL" id="KAF7491323.1"/>
    </source>
</evidence>
<evidence type="ECO:0000256" key="1">
    <source>
        <dbReference type="ARBA" id="ARBA00001936"/>
    </source>
</evidence>
<dbReference type="GO" id="GO:1990817">
    <property type="term" value="F:poly(A) RNA polymerase activity"/>
    <property type="evidence" value="ECO:0007669"/>
    <property type="project" value="UniProtKB-ARBA"/>
</dbReference>
<keyword evidence="5" id="KW-0808">Transferase</keyword>
<evidence type="ECO:0000256" key="5">
    <source>
        <dbReference type="ARBA" id="ARBA00022679"/>
    </source>
</evidence>
<proteinExistence type="inferred from homology"/>
<feature type="region of interest" description="Disordered" evidence="9">
    <location>
        <begin position="1331"/>
        <end position="1360"/>
    </location>
</feature>
<reference evidence="14" key="1">
    <citation type="journal article" date="2020" name="PLoS Negl. Trop. Dis.">
        <title>High-quality nuclear genome for Sarcoptes scabiei-A critical resource for a neglected parasite.</title>
        <authorList>
            <person name="Korhonen P.K."/>
            <person name="Gasser R.B."/>
            <person name="Ma G."/>
            <person name="Wang T."/>
            <person name="Stroehlein A.J."/>
            <person name="Young N.D."/>
            <person name="Ang C.S."/>
            <person name="Fernando D.D."/>
            <person name="Lu H.C."/>
            <person name="Taylor S."/>
            <person name="Reynolds S.L."/>
            <person name="Mofiz E."/>
            <person name="Najaraj S.H."/>
            <person name="Gowda H."/>
            <person name="Madugundu A."/>
            <person name="Renuse S."/>
            <person name="Holt D."/>
            <person name="Pandey A."/>
            <person name="Papenfuss A.T."/>
            <person name="Fischer K."/>
        </authorList>
    </citation>
    <scope>NUCLEOTIDE SEQUENCE [LARGE SCALE GENOMIC DNA]</scope>
</reference>
<evidence type="ECO:0000256" key="9">
    <source>
        <dbReference type="SAM" id="MobiDB-lite"/>
    </source>
</evidence>
<dbReference type="Proteomes" id="UP000070412">
    <property type="component" value="Unassembled WGS sequence"/>
</dbReference>
<dbReference type="GO" id="GO:0005737">
    <property type="term" value="C:cytoplasm"/>
    <property type="evidence" value="ECO:0007669"/>
    <property type="project" value="UniProtKB-SubCell"/>
</dbReference>
<evidence type="ECO:0000256" key="8">
    <source>
        <dbReference type="ARBA" id="ARBA00038491"/>
    </source>
</evidence>
<comment type="cofactor">
    <cofactor evidence="2">
        <name>Mg(2+)</name>
        <dbReference type="ChEBI" id="CHEBI:18420"/>
    </cofactor>
</comment>
<feature type="domain" description="PAP-associated" evidence="10">
    <location>
        <begin position="1452"/>
        <end position="1511"/>
    </location>
</feature>
<feature type="region of interest" description="Disordered" evidence="9">
    <location>
        <begin position="463"/>
        <end position="518"/>
    </location>
</feature>
<keyword evidence="7" id="KW-0460">Magnesium</keyword>
<dbReference type="EnsemblMetazoa" id="SSS_6128s_mrna">
    <property type="protein sequence ID" value="KAF7491323.1"/>
    <property type="gene ID" value="SSS_6128"/>
</dbReference>
<comment type="similarity">
    <text evidence="8">Belongs to the DNA polymerase type-B-like family. GLD2 subfamily.</text>
</comment>
<dbReference type="Gene3D" id="1.10.1410.10">
    <property type="match status" value="2"/>
</dbReference>
<dbReference type="PANTHER" id="PTHR12271">
    <property type="entry name" value="POLY A POLYMERASE CID PAP -RELATED"/>
    <property type="match status" value="1"/>
</dbReference>
<keyword evidence="4" id="KW-0963">Cytoplasm</keyword>
<keyword evidence="6" id="KW-0479">Metal-binding</keyword>
<feature type="compositionally biased region" description="Low complexity" evidence="9">
    <location>
        <begin position="1338"/>
        <end position="1359"/>
    </location>
</feature>
<dbReference type="GO" id="GO:0031123">
    <property type="term" value="P:RNA 3'-end processing"/>
    <property type="evidence" value="ECO:0007669"/>
    <property type="project" value="TreeGrafter"/>
</dbReference>
<reference evidence="13" key="3">
    <citation type="submission" date="2022-06" db="UniProtKB">
        <authorList>
            <consortium name="EnsemblMetazoa"/>
        </authorList>
    </citation>
    <scope>IDENTIFICATION</scope>
</reference>
<organism evidence="12">
    <name type="scientific">Sarcoptes scabiei</name>
    <name type="common">Itch mite</name>
    <name type="synonym">Acarus scabiei</name>
    <dbReference type="NCBI Taxonomy" id="52283"/>
    <lineage>
        <taxon>Eukaryota</taxon>
        <taxon>Metazoa</taxon>
        <taxon>Ecdysozoa</taxon>
        <taxon>Arthropoda</taxon>
        <taxon>Chelicerata</taxon>
        <taxon>Arachnida</taxon>
        <taxon>Acari</taxon>
        <taxon>Acariformes</taxon>
        <taxon>Sarcoptiformes</taxon>
        <taxon>Astigmata</taxon>
        <taxon>Psoroptidia</taxon>
        <taxon>Sarcoptoidea</taxon>
        <taxon>Sarcoptidae</taxon>
        <taxon>Sarcoptinae</taxon>
        <taxon>Sarcoptes</taxon>
    </lineage>
</organism>
<keyword evidence="14" id="KW-1185">Reference proteome</keyword>
<dbReference type="EMBL" id="WVUK01000060">
    <property type="protein sequence ID" value="KAF7491323.1"/>
    <property type="molecule type" value="Genomic_DNA"/>
</dbReference>
<dbReference type="Pfam" id="PF22600">
    <property type="entry name" value="MTPAP-like_central"/>
    <property type="match status" value="1"/>
</dbReference>
<feature type="region of interest" description="Disordered" evidence="9">
    <location>
        <begin position="208"/>
        <end position="238"/>
    </location>
</feature>
<dbReference type="InterPro" id="IPR054708">
    <property type="entry name" value="MTPAP-like_central"/>
</dbReference>
<gene>
    <name evidence="12" type="ORF">SSS_6128</name>
</gene>
<evidence type="ECO:0000313" key="14">
    <source>
        <dbReference type="Proteomes" id="UP000070412"/>
    </source>
</evidence>
<dbReference type="SUPFAM" id="SSF81301">
    <property type="entry name" value="Nucleotidyltransferase"/>
    <property type="match status" value="1"/>
</dbReference>
<dbReference type="Pfam" id="PF03828">
    <property type="entry name" value="PAP_assoc"/>
    <property type="match status" value="1"/>
</dbReference>
<name>A0A834VF00_SARSC</name>
<dbReference type="Gene3D" id="3.30.460.10">
    <property type="entry name" value="Beta Polymerase, domain 2"/>
    <property type="match status" value="1"/>
</dbReference>
<feature type="region of interest" description="Disordered" evidence="9">
    <location>
        <begin position="80"/>
        <end position="99"/>
    </location>
</feature>
<evidence type="ECO:0000256" key="3">
    <source>
        <dbReference type="ARBA" id="ARBA00004496"/>
    </source>
</evidence>
<comment type="cofactor">
    <cofactor evidence="1">
        <name>Mn(2+)</name>
        <dbReference type="ChEBI" id="CHEBI:29035"/>
    </cofactor>
</comment>
<dbReference type="InterPro" id="IPR043519">
    <property type="entry name" value="NT_sf"/>
</dbReference>
<dbReference type="OrthoDB" id="2274644at2759"/>
<feature type="region of interest" description="Disordered" evidence="9">
    <location>
        <begin position="336"/>
        <end position="365"/>
    </location>
</feature>
<accession>A0A834VF00</accession>
<dbReference type="PANTHER" id="PTHR12271:SF40">
    <property type="entry name" value="POLY(A) RNA POLYMERASE GLD2"/>
    <property type="match status" value="1"/>
</dbReference>
<evidence type="ECO:0000256" key="7">
    <source>
        <dbReference type="ARBA" id="ARBA00022842"/>
    </source>
</evidence>
<evidence type="ECO:0000259" key="10">
    <source>
        <dbReference type="Pfam" id="PF03828"/>
    </source>
</evidence>
<feature type="region of interest" description="Disordered" evidence="9">
    <location>
        <begin position="266"/>
        <end position="288"/>
    </location>
</feature>
<feature type="compositionally biased region" description="Basic residues" evidence="9">
    <location>
        <begin position="84"/>
        <end position="97"/>
    </location>
</feature>
<protein>
    <submittedName>
        <fullName evidence="12">Poly(A) RNA polymerase gld-2 -like protein A</fullName>
    </submittedName>
</protein>
<reference evidence="12" key="2">
    <citation type="submission" date="2020-01" db="EMBL/GenBank/DDBJ databases">
        <authorList>
            <person name="Korhonen P.K.K."/>
            <person name="Guangxu M.G."/>
            <person name="Wang T.W."/>
            <person name="Stroehlein A.J.S."/>
            <person name="Young N.D."/>
            <person name="Ang C.-S.A."/>
            <person name="Fernando D.W.F."/>
            <person name="Lu H.L."/>
            <person name="Taylor S.T."/>
            <person name="Ehtesham M.E.M."/>
            <person name="Najaraj S.H.N."/>
            <person name="Harsha G.H.G."/>
            <person name="Madugundu A.M."/>
            <person name="Renuse S.R."/>
            <person name="Holt D.H."/>
            <person name="Pandey A.P."/>
            <person name="Papenfuss A.P."/>
            <person name="Gasser R.B.G."/>
            <person name="Fischer K.F."/>
        </authorList>
    </citation>
    <scope>NUCLEOTIDE SEQUENCE</scope>
    <source>
        <strain evidence="12">SSS_KF_BRIS2020</strain>
    </source>
</reference>
<evidence type="ECO:0000313" key="13">
    <source>
        <dbReference type="EnsemblMetazoa" id="KAF7491323.1"/>
    </source>
</evidence>
<feature type="domain" description="Poly(A) RNA polymerase mitochondrial-like central palm" evidence="11">
    <location>
        <begin position="846"/>
        <end position="985"/>
    </location>
</feature>
<dbReference type="InterPro" id="IPR002058">
    <property type="entry name" value="PAP_assoc"/>
</dbReference>
<evidence type="ECO:0000256" key="2">
    <source>
        <dbReference type="ARBA" id="ARBA00001946"/>
    </source>
</evidence>
<dbReference type="SUPFAM" id="SSF81631">
    <property type="entry name" value="PAP/OAS1 substrate-binding domain"/>
    <property type="match status" value="2"/>
</dbReference>
<feature type="compositionally biased region" description="Basic residues" evidence="9">
    <location>
        <begin position="159"/>
        <end position="169"/>
    </location>
</feature>
<feature type="compositionally biased region" description="Polar residues" evidence="9">
    <location>
        <begin position="336"/>
        <end position="348"/>
    </location>
</feature>
<comment type="subcellular location">
    <subcellularLocation>
        <location evidence="3">Cytoplasm</location>
    </subcellularLocation>
</comment>
<dbReference type="GO" id="GO:0046872">
    <property type="term" value="F:metal ion binding"/>
    <property type="evidence" value="ECO:0007669"/>
    <property type="project" value="UniProtKB-KW"/>
</dbReference>